<evidence type="ECO:0000313" key="2">
    <source>
        <dbReference type="EMBL" id="MBB4230608.1"/>
    </source>
</evidence>
<reference evidence="2 3" key="1">
    <citation type="submission" date="2020-08" db="EMBL/GenBank/DDBJ databases">
        <title>Genomic Encyclopedia of Type Strains, Phase IV (KMG-V): Genome sequencing to study the core and pangenomes of soil and plant-associated prokaryotes.</title>
        <authorList>
            <person name="Whitman W."/>
        </authorList>
    </citation>
    <scope>NUCLEOTIDE SEQUENCE [LARGE SCALE GENOMIC DNA]</scope>
    <source>
        <strain evidence="2 3">SEMIA 4087</strain>
    </source>
</reference>
<keyword evidence="3" id="KW-1185">Reference proteome</keyword>
<sequence length="228" mass="24832">MVRRSGTGLGRLKRHIVHFSFRGATMRNLRFNFLHGAFFLSARSGSTGSTTCMACRPRYSCHNSVSHAAATMKQATLQKASSSSPGGNGQPVSPPSRACNRSVEMVVLANFSRSDLARTERPYSCAGLSIYRMSFTLVSLACFRLTIHRPLSSPGPGMAKRRVRKSIFLSPKDCPGFNGIPVREIPKPAFGDDLREKRLVRVLLATAWSISASWSSIPAGGILTRRSG</sequence>
<dbReference type="EMBL" id="JACIFX010000005">
    <property type="protein sequence ID" value="MBB4230608.1"/>
    <property type="molecule type" value="Genomic_DNA"/>
</dbReference>
<evidence type="ECO:0000256" key="1">
    <source>
        <dbReference type="SAM" id="MobiDB-lite"/>
    </source>
</evidence>
<protein>
    <submittedName>
        <fullName evidence="2">Uncharacterized protein</fullName>
    </submittedName>
</protein>
<gene>
    <name evidence="2" type="ORF">GGD56_004461</name>
</gene>
<proteinExistence type="predicted"/>
<dbReference type="Proteomes" id="UP000551353">
    <property type="component" value="Unassembled WGS sequence"/>
</dbReference>
<name>A0ABR6IS63_9HYPH</name>
<organism evidence="2 3">
    <name type="scientific">Rhizobium mongolense</name>
    <dbReference type="NCBI Taxonomy" id="57676"/>
    <lineage>
        <taxon>Bacteria</taxon>
        <taxon>Pseudomonadati</taxon>
        <taxon>Pseudomonadota</taxon>
        <taxon>Alphaproteobacteria</taxon>
        <taxon>Hyphomicrobiales</taxon>
        <taxon>Rhizobiaceae</taxon>
        <taxon>Rhizobium/Agrobacterium group</taxon>
        <taxon>Rhizobium</taxon>
    </lineage>
</organism>
<feature type="compositionally biased region" description="Polar residues" evidence="1">
    <location>
        <begin position="76"/>
        <end position="85"/>
    </location>
</feature>
<accession>A0ABR6IS63</accession>
<evidence type="ECO:0000313" key="3">
    <source>
        <dbReference type="Proteomes" id="UP000551353"/>
    </source>
</evidence>
<feature type="region of interest" description="Disordered" evidence="1">
    <location>
        <begin position="76"/>
        <end position="97"/>
    </location>
</feature>
<comment type="caution">
    <text evidence="2">The sequence shown here is derived from an EMBL/GenBank/DDBJ whole genome shotgun (WGS) entry which is preliminary data.</text>
</comment>